<evidence type="ECO:0000313" key="5">
    <source>
        <dbReference type="EMBL" id="GBN70390.1"/>
    </source>
</evidence>
<dbReference type="AlphaFoldDB" id="A0A4Y2R4N6"/>
<dbReference type="Proteomes" id="UP000499080">
    <property type="component" value="Unassembled WGS sequence"/>
</dbReference>
<proteinExistence type="predicted"/>
<name>A0A4Y2R4N6_ARAVE</name>
<evidence type="ECO:0000256" key="3">
    <source>
        <dbReference type="ARBA" id="ARBA00023180"/>
    </source>
</evidence>
<dbReference type="EMBL" id="BGPR01142413">
    <property type="protein sequence ID" value="GBN70390.1"/>
    <property type="molecule type" value="Genomic_DNA"/>
</dbReference>
<dbReference type="InterPro" id="IPR028082">
    <property type="entry name" value="Peripla_BP_I"/>
</dbReference>
<evidence type="ECO:0000256" key="1">
    <source>
        <dbReference type="ARBA" id="ARBA00023040"/>
    </source>
</evidence>
<dbReference type="OrthoDB" id="7216946at2759"/>
<comment type="caution">
    <text evidence="5">The sequence shown here is derived from an EMBL/GenBank/DDBJ whole genome shotgun (WGS) entry which is preliminary data.</text>
</comment>
<dbReference type="PANTHER" id="PTHR10519:SF77">
    <property type="entry name" value="GAMMA-AMINOBUTYRIC ACID TYPE B RECEPTOR SUBUNIT 1"/>
    <property type="match status" value="1"/>
</dbReference>
<gene>
    <name evidence="5" type="primary">GABBR1_0</name>
    <name evidence="5" type="ORF">AVEN_262288_1</name>
</gene>
<keyword evidence="3" id="KW-0325">Glycoprotein</keyword>
<organism evidence="5 6">
    <name type="scientific">Araneus ventricosus</name>
    <name type="common">Orbweaver spider</name>
    <name type="synonym">Epeira ventricosa</name>
    <dbReference type="NCBI Taxonomy" id="182803"/>
    <lineage>
        <taxon>Eukaryota</taxon>
        <taxon>Metazoa</taxon>
        <taxon>Ecdysozoa</taxon>
        <taxon>Arthropoda</taxon>
        <taxon>Chelicerata</taxon>
        <taxon>Arachnida</taxon>
        <taxon>Araneae</taxon>
        <taxon>Araneomorphae</taxon>
        <taxon>Entelegynae</taxon>
        <taxon>Araneoidea</taxon>
        <taxon>Araneidae</taxon>
        <taxon>Araneus</taxon>
    </lineage>
</organism>
<dbReference type="GO" id="GO:0004965">
    <property type="term" value="F:G protein-coupled GABA receptor activity"/>
    <property type="evidence" value="ECO:0007669"/>
    <property type="project" value="InterPro"/>
</dbReference>
<dbReference type="SUPFAM" id="SSF53822">
    <property type="entry name" value="Periplasmic binding protein-like I"/>
    <property type="match status" value="1"/>
</dbReference>
<reference evidence="5 6" key="1">
    <citation type="journal article" date="2019" name="Sci. Rep.">
        <title>Orb-weaving spider Araneus ventricosus genome elucidates the spidroin gene catalogue.</title>
        <authorList>
            <person name="Kono N."/>
            <person name="Nakamura H."/>
            <person name="Ohtoshi R."/>
            <person name="Moran D.A.P."/>
            <person name="Shinohara A."/>
            <person name="Yoshida Y."/>
            <person name="Fujiwara M."/>
            <person name="Mori M."/>
            <person name="Tomita M."/>
            <person name="Arakawa K."/>
        </authorList>
    </citation>
    <scope>NUCLEOTIDE SEQUENCE [LARGE SCALE GENOMIC DNA]</scope>
</reference>
<sequence length="96" mass="11088">MTGLQAEGVRQAAYKQKVYGRQYVWFLIGWYEDDWYTFIDKAHNCTVAEMKEAVEGHLTTEALMLNQGAEPTISGMVTLPITLFKTFIIYQINLYL</sequence>
<dbReference type="InterPro" id="IPR002455">
    <property type="entry name" value="GPCR3_GABA-B"/>
</dbReference>
<dbReference type="PANTHER" id="PTHR10519">
    <property type="entry name" value="GABA-B RECEPTOR"/>
    <property type="match status" value="1"/>
</dbReference>
<keyword evidence="6" id="KW-1185">Reference proteome</keyword>
<evidence type="ECO:0000313" key="6">
    <source>
        <dbReference type="Proteomes" id="UP000499080"/>
    </source>
</evidence>
<keyword evidence="1" id="KW-0297">G-protein coupled receptor</keyword>
<protein>
    <submittedName>
        <fullName evidence="5">Gamma-aminobutyric acid type B receptor subunit 1</fullName>
    </submittedName>
</protein>
<accession>A0A4Y2R4N6</accession>
<dbReference type="GO" id="GO:0038039">
    <property type="term" value="C:G protein-coupled receptor heterodimeric complex"/>
    <property type="evidence" value="ECO:0007669"/>
    <property type="project" value="TreeGrafter"/>
</dbReference>
<dbReference type="Gene3D" id="3.40.50.2300">
    <property type="match status" value="1"/>
</dbReference>
<keyword evidence="2 5" id="KW-0675">Receptor</keyword>
<dbReference type="GO" id="GO:0007214">
    <property type="term" value="P:gamma-aminobutyric acid signaling pathway"/>
    <property type="evidence" value="ECO:0007669"/>
    <property type="project" value="TreeGrafter"/>
</dbReference>
<evidence type="ECO:0000256" key="4">
    <source>
        <dbReference type="ARBA" id="ARBA00023224"/>
    </source>
</evidence>
<keyword evidence="4" id="KW-0807">Transducer</keyword>
<evidence type="ECO:0000256" key="2">
    <source>
        <dbReference type="ARBA" id="ARBA00023170"/>
    </source>
</evidence>